<keyword evidence="1" id="KW-0808">Transferase</keyword>
<dbReference type="InterPro" id="IPR002867">
    <property type="entry name" value="IBR_dom"/>
</dbReference>
<evidence type="ECO:0000256" key="3">
    <source>
        <dbReference type="ARBA" id="ARBA00022737"/>
    </source>
</evidence>
<reference evidence="8" key="1">
    <citation type="submission" date="2025-08" db="UniProtKB">
        <authorList>
            <consortium name="Ensembl"/>
        </authorList>
    </citation>
    <scope>IDENTIFICATION</scope>
</reference>
<organism evidence="8 9">
    <name type="scientific">Periophthalmus magnuspinnatus</name>
    <dbReference type="NCBI Taxonomy" id="409849"/>
    <lineage>
        <taxon>Eukaryota</taxon>
        <taxon>Metazoa</taxon>
        <taxon>Chordata</taxon>
        <taxon>Craniata</taxon>
        <taxon>Vertebrata</taxon>
        <taxon>Euteleostomi</taxon>
        <taxon>Actinopterygii</taxon>
        <taxon>Neopterygii</taxon>
        <taxon>Teleostei</taxon>
        <taxon>Neoteleostei</taxon>
        <taxon>Acanthomorphata</taxon>
        <taxon>Gobiaria</taxon>
        <taxon>Gobiiformes</taxon>
        <taxon>Gobioidei</taxon>
        <taxon>Gobiidae</taxon>
        <taxon>Oxudercinae</taxon>
        <taxon>Periophthalmus</taxon>
    </lineage>
</organism>
<dbReference type="Pfam" id="PF01485">
    <property type="entry name" value="IBR"/>
    <property type="match status" value="1"/>
</dbReference>
<dbReference type="Ensembl" id="ENSPMGT00000015469.1">
    <property type="protein sequence ID" value="ENSPMGP00000014501.1"/>
    <property type="gene ID" value="ENSPMGG00000011883.1"/>
</dbReference>
<dbReference type="STRING" id="409849.ENSPMGP00000014501"/>
<dbReference type="PANTHER" id="PTHR16004:SF3">
    <property type="entry name" value="E3 UBIQUITIN-PROTEIN LIGASE RNF31"/>
    <property type="match status" value="1"/>
</dbReference>
<dbReference type="GO" id="GO:1990450">
    <property type="term" value="F:linear polyubiquitin binding"/>
    <property type="evidence" value="ECO:0007669"/>
    <property type="project" value="TreeGrafter"/>
</dbReference>
<evidence type="ECO:0000256" key="4">
    <source>
        <dbReference type="ARBA" id="ARBA00022771"/>
    </source>
</evidence>
<evidence type="ECO:0000313" key="9">
    <source>
        <dbReference type="Proteomes" id="UP000261520"/>
    </source>
</evidence>
<proteinExistence type="predicted"/>
<dbReference type="GO" id="GO:0097039">
    <property type="term" value="P:protein linear polyubiquitination"/>
    <property type="evidence" value="ECO:0007669"/>
    <property type="project" value="TreeGrafter"/>
</dbReference>
<dbReference type="GO" id="GO:0071797">
    <property type="term" value="C:LUBAC complex"/>
    <property type="evidence" value="ECO:0007669"/>
    <property type="project" value="InterPro"/>
</dbReference>
<sequence length="369" mass="41975">MVLMTHCCCFMCESCFKSWFSSVIREKPVEQFVCPLCGKPDFKNPLDLDMDYFNLLDTQIRHFLAPELHDLFQRKLRDRALVHMKHFCWCSHCSFGVVHESGSLKMDCPSCNKSTCSRCRSPTWIRPGLDPFQTWFRPGLILSLFSECPDCGELFSGSRGGCLHFSCLRCGTQFCGGCSCRAKISAPACGFSVSCSSRGLHAHHPRDCVYHLRDWSMSRLHLLLQVSQMPSLCIKYPPGDARPSGTHSDVSVLQRESHLDRTSQSECRPRPLIRSHYVERLVHLLNTLGADPVVVFSVEELEMELRRWNQPLPLQQTGPALPRPPHPGTVAPPLCVRCPSSLYLFLISGYWVFLLEEENYVYCPTGQHM</sequence>
<keyword evidence="9" id="KW-1185">Reference proteome</keyword>
<keyword evidence="2" id="KW-0479">Metal-binding</keyword>
<dbReference type="GO" id="GO:0070530">
    <property type="term" value="F:K63-linked polyubiquitin modification-dependent protein binding"/>
    <property type="evidence" value="ECO:0007669"/>
    <property type="project" value="TreeGrafter"/>
</dbReference>
<dbReference type="Pfam" id="PF18091">
    <property type="entry name" value="E3_UbLigase_RBR"/>
    <property type="match status" value="1"/>
</dbReference>
<dbReference type="SUPFAM" id="SSF57850">
    <property type="entry name" value="RING/U-box"/>
    <property type="match status" value="1"/>
</dbReference>
<keyword evidence="3" id="KW-0677">Repeat</keyword>
<feature type="domain" description="RING-type" evidence="7">
    <location>
        <begin position="1"/>
        <end position="207"/>
    </location>
</feature>
<keyword evidence="5" id="KW-0833">Ubl conjugation pathway</keyword>
<dbReference type="GO" id="GO:0036435">
    <property type="term" value="F:K48-linked polyubiquitin modification-dependent protein binding"/>
    <property type="evidence" value="ECO:0007669"/>
    <property type="project" value="TreeGrafter"/>
</dbReference>
<dbReference type="PANTHER" id="PTHR16004">
    <property type="entry name" value="RING FINGER PROTEIN 31-RELATED"/>
    <property type="match status" value="1"/>
</dbReference>
<evidence type="ECO:0000256" key="5">
    <source>
        <dbReference type="ARBA" id="ARBA00022786"/>
    </source>
</evidence>
<evidence type="ECO:0000259" key="7">
    <source>
        <dbReference type="PROSITE" id="PS51873"/>
    </source>
</evidence>
<reference evidence="8" key="2">
    <citation type="submission" date="2025-09" db="UniProtKB">
        <authorList>
            <consortium name="Ensembl"/>
        </authorList>
    </citation>
    <scope>IDENTIFICATION</scope>
</reference>
<dbReference type="PROSITE" id="PS51873">
    <property type="entry name" value="TRIAD"/>
    <property type="match status" value="1"/>
</dbReference>
<keyword evidence="4" id="KW-0863">Zinc-finger</keyword>
<evidence type="ECO:0000256" key="6">
    <source>
        <dbReference type="ARBA" id="ARBA00022833"/>
    </source>
</evidence>
<dbReference type="InterPro" id="IPR041031">
    <property type="entry name" value="RNF31_C"/>
</dbReference>
<dbReference type="GO" id="GO:0008270">
    <property type="term" value="F:zinc ion binding"/>
    <property type="evidence" value="ECO:0007669"/>
    <property type="project" value="UniProtKB-KW"/>
</dbReference>
<dbReference type="Proteomes" id="UP000261520">
    <property type="component" value="Unplaced"/>
</dbReference>
<dbReference type="InterPro" id="IPR044066">
    <property type="entry name" value="TRIAD_supradom"/>
</dbReference>
<protein>
    <recommendedName>
        <fullName evidence="7">RING-type domain-containing protein</fullName>
    </recommendedName>
</protein>
<dbReference type="GO" id="GO:0061630">
    <property type="term" value="F:ubiquitin protein ligase activity"/>
    <property type="evidence" value="ECO:0007669"/>
    <property type="project" value="TreeGrafter"/>
</dbReference>
<evidence type="ECO:0000313" key="8">
    <source>
        <dbReference type="Ensembl" id="ENSPMGP00000014501.1"/>
    </source>
</evidence>
<accession>A0A3B4ADC9</accession>
<evidence type="ECO:0000256" key="2">
    <source>
        <dbReference type="ARBA" id="ARBA00022723"/>
    </source>
</evidence>
<name>A0A3B4ADC9_9GOBI</name>
<dbReference type="AlphaFoldDB" id="A0A3B4ADC9"/>
<dbReference type="InterPro" id="IPR026254">
    <property type="entry name" value="RNF31-like"/>
</dbReference>
<keyword evidence="6" id="KW-0862">Zinc</keyword>
<evidence type="ECO:0000256" key="1">
    <source>
        <dbReference type="ARBA" id="ARBA00022679"/>
    </source>
</evidence>